<protein>
    <submittedName>
        <fullName evidence="3">Chemotaxis protein CheC</fullName>
    </submittedName>
</protein>
<dbReference type="InterPro" id="IPR028976">
    <property type="entry name" value="CheC-like_sf"/>
</dbReference>
<dbReference type="InterPro" id="IPR028051">
    <property type="entry name" value="CheX-like_dom"/>
</dbReference>
<feature type="domain" description="Chemotaxis phosphatase CheX-like" evidence="2">
    <location>
        <begin position="45"/>
        <end position="130"/>
    </location>
</feature>
<proteinExistence type="predicted"/>
<dbReference type="EMBL" id="LGTE01000015">
    <property type="protein sequence ID" value="KNZ69200.1"/>
    <property type="molecule type" value="Genomic_DNA"/>
</dbReference>
<evidence type="ECO:0000259" key="2">
    <source>
        <dbReference type="Pfam" id="PF13690"/>
    </source>
</evidence>
<dbReference type="PANTHER" id="PTHR39452:SF1">
    <property type="entry name" value="CHEY-P PHOSPHATASE CHEX"/>
    <property type="match status" value="1"/>
</dbReference>
<gene>
    <name evidence="3" type="ORF">Tfer_2146</name>
</gene>
<organism evidence="3 4">
    <name type="scientific">Thermincola ferriacetica</name>
    <dbReference type="NCBI Taxonomy" id="281456"/>
    <lineage>
        <taxon>Bacteria</taxon>
        <taxon>Bacillati</taxon>
        <taxon>Bacillota</taxon>
        <taxon>Clostridia</taxon>
        <taxon>Eubacteriales</taxon>
        <taxon>Thermincolaceae</taxon>
        <taxon>Thermincola</taxon>
    </lineage>
</organism>
<dbReference type="Gene3D" id="3.40.1550.10">
    <property type="entry name" value="CheC-like"/>
    <property type="match status" value="1"/>
</dbReference>
<keyword evidence="1" id="KW-0145">Chemotaxis</keyword>
<reference evidence="4" key="1">
    <citation type="submission" date="2015-07" db="EMBL/GenBank/DDBJ databases">
        <title>Complete Genome of Thermincola ferriacetica strain Z-0001T.</title>
        <authorList>
            <person name="Lusk B."/>
            <person name="Badalamenti J.P."/>
            <person name="Parameswaran P."/>
            <person name="Bond D.R."/>
            <person name="Torres C.I."/>
        </authorList>
    </citation>
    <scope>NUCLEOTIDE SEQUENCE [LARGE SCALE GENOMIC DNA]</scope>
    <source>
        <strain evidence="4">Z-0001</strain>
    </source>
</reference>
<evidence type="ECO:0000313" key="4">
    <source>
        <dbReference type="Proteomes" id="UP000037175"/>
    </source>
</evidence>
<dbReference type="Pfam" id="PF13690">
    <property type="entry name" value="CheX"/>
    <property type="match status" value="1"/>
</dbReference>
<dbReference type="Proteomes" id="UP000037175">
    <property type="component" value="Unassembled WGS sequence"/>
</dbReference>
<dbReference type="AlphaFoldDB" id="A0A0L6W0Y9"/>
<keyword evidence="4" id="KW-1185">Reference proteome</keyword>
<evidence type="ECO:0000256" key="1">
    <source>
        <dbReference type="ARBA" id="ARBA00022500"/>
    </source>
</evidence>
<dbReference type="CDD" id="cd17906">
    <property type="entry name" value="CheX"/>
    <property type="match status" value="1"/>
</dbReference>
<sequence>MLKAEFINPFVIATHEVLSAELGKDIKIEKGQLALEQSSYTANDVTVMIGVIGKVQGIVMYGMSERTAKNIVSKMLGQPVPIFDSMVESAIAELGNVITGISSRELEKAGYPCTLAPPTVIVGRGVVISTINIKRLQIPLLTELGEITVSVALREKK</sequence>
<comment type="caution">
    <text evidence="3">The sequence shown here is derived from an EMBL/GenBank/DDBJ whole genome shotgun (WGS) entry which is preliminary data.</text>
</comment>
<dbReference type="InterPro" id="IPR038756">
    <property type="entry name" value="CheX-like"/>
</dbReference>
<name>A0A0L6W0Y9_9FIRM</name>
<evidence type="ECO:0000313" key="3">
    <source>
        <dbReference type="EMBL" id="KNZ69200.1"/>
    </source>
</evidence>
<dbReference type="SUPFAM" id="SSF103039">
    <property type="entry name" value="CheC-like"/>
    <property type="match status" value="1"/>
</dbReference>
<dbReference type="PANTHER" id="PTHR39452">
    <property type="entry name" value="CHEY-P PHOSPHATASE CHEX"/>
    <property type="match status" value="1"/>
</dbReference>
<dbReference type="GO" id="GO:0006935">
    <property type="term" value="P:chemotaxis"/>
    <property type="evidence" value="ECO:0007669"/>
    <property type="project" value="UniProtKB-KW"/>
</dbReference>
<accession>A0A0L6W0Y9</accession>